<sequence>MHFERDLLKPGRRLDARPPLNRDVLRIGFDTEGRVAVTEQYSGFLRGRLYYETFMRYAGDVVEAARFDADGQRIYLHEYRYADGLMRSADMAARRGSGRESYEYADGLITRVLDGPTPRFEAEHDEHGLVRIVAGRELRYERPPAGFDLEAECRAVEDTLVARVPEAVGTLQFDGPVSRIALSYHLAKSTMPGQVRSWAGA</sequence>
<evidence type="ECO:0000313" key="2">
    <source>
        <dbReference type="Proteomes" id="UP000603200"/>
    </source>
</evidence>
<evidence type="ECO:0000313" key="1">
    <source>
        <dbReference type="EMBL" id="GIE17024.1"/>
    </source>
</evidence>
<dbReference type="EMBL" id="BOMN01000001">
    <property type="protein sequence ID" value="GIE17024.1"/>
    <property type="molecule type" value="Genomic_DNA"/>
</dbReference>
<reference evidence="1 2" key="1">
    <citation type="submission" date="2021-01" db="EMBL/GenBank/DDBJ databases">
        <title>Whole genome shotgun sequence of Actinoplanes humidus NBRC 14915.</title>
        <authorList>
            <person name="Komaki H."/>
            <person name="Tamura T."/>
        </authorList>
    </citation>
    <scope>NUCLEOTIDE SEQUENCE [LARGE SCALE GENOMIC DNA]</scope>
    <source>
        <strain evidence="1 2">NBRC 14915</strain>
    </source>
</reference>
<gene>
    <name evidence="1" type="ORF">Ahu01nite_001260</name>
</gene>
<proteinExistence type="predicted"/>
<organism evidence="1 2">
    <name type="scientific">Winogradskya humida</name>
    <dbReference type="NCBI Taxonomy" id="113566"/>
    <lineage>
        <taxon>Bacteria</taxon>
        <taxon>Bacillati</taxon>
        <taxon>Actinomycetota</taxon>
        <taxon>Actinomycetes</taxon>
        <taxon>Micromonosporales</taxon>
        <taxon>Micromonosporaceae</taxon>
        <taxon>Winogradskya</taxon>
    </lineage>
</organism>
<comment type="caution">
    <text evidence="1">The sequence shown here is derived from an EMBL/GenBank/DDBJ whole genome shotgun (WGS) entry which is preliminary data.</text>
</comment>
<dbReference type="RefSeq" id="WP_203834336.1">
    <property type="nucleotide sequence ID" value="NZ_BAAATV010000001.1"/>
</dbReference>
<dbReference type="Proteomes" id="UP000603200">
    <property type="component" value="Unassembled WGS sequence"/>
</dbReference>
<protein>
    <recommendedName>
        <fullName evidence="3">YD repeat-containing protein</fullName>
    </recommendedName>
</protein>
<evidence type="ECO:0008006" key="3">
    <source>
        <dbReference type="Google" id="ProtNLM"/>
    </source>
</evidence>
<accession>A0ABQ3ZET0</accession>
<keyword evidence="2" id="KW-1185">Reference proteome</keyword>
<name>A0ABQ3ZET0_9ACTN</name>